<reference evidence="2" key="1">
    <citation type="submission" date="2023-10" db="EMBL/GenBank/DDBJ databases">
        <authorList>
            <person name="Chen Y."/>
            <person name="Shah S."/>
            <person name="Dougan E. K."/>
            <person name="Thang M."/>
            <person name="Chan C."/>
        </authorList>
    </citation>
    <scope>NUCLEOTIDE SEQUENCE [LARGE SCALE GENOMIC DNA]</scope>
</reference>
<protein>
    <submittedName>
        <fullName evidence="2">Uncharacterized protein</fullName>
    </submittedName>
</protein>
<evidence type="ECO:0000256" key="1">
    <source>
        <dbReference type="SAM" id="Coils"/>
    </source>
</evidence>
<organism evidence="2 3">
    <name type="scientific">Prorocentrum cordatum</name>
    <dbReference type="NCBI Taxonomy" id="2364126"/>
    <lineage>
        <taxon>Eukaryota</taxon>
        <taxon>Sar</taxon>
        <taxon>Alveolata</taxon>
        <taxon>Dinophyceae</taxon>
        <taxon>Prorocentrales</taxon>
        <taxon>Prorocentraceae</taxon>
        <taxon>Prorocentrum</taxon>
    </lineage>
</organism>
<feature type="non-terminal residue" evidence="2">
    <location>
        <position position="1278"/>
    </location>
</feature>
<dbReference type="EMBL" id="CAUYUJ010018281">
    <property type="protein sequence ID" value="CAK0882196.1"/>
    <property type="molecule type" value="Genomic_DNA"/>
</dbReference>
<proteinExistence type="predicted"/>
<name>A0ABN9W922_9DINO</name>
<sequence>MRDGGQFCDQVTYKQALLGPTKREAAMQKKLDAMREELWAFKDGNQEKPANEEPQVDLARLFKWAQSCKQERGEDSEGYQVALEKYQAARTKKDTTKPPAAQLTQARYAREKLEKETESLANDEAKARLEKKQEQLQIARANGIGESPALLPAMQKQFEGAVDCSGISKQEYEQVVTVLGKVLANAKQEDMRVRTLKHDTVTPMTYNGSGCGTIKDKIMEEMLEPQCYAVQEHHPATDKLAVVTQSMKMQGYHMGGAAAVATTGPNGEAGTSAGVALAVPKRVGMAYLYGKDDRDISPKASPGTAAAAWPSIGKGAVLATVVLWTAEGMTHRNTQLIAYVIGKLQSLGGPWVIGGDFQVVPRVMAEVESVKVQHIEIQESWPAAPHKPVGPTIKLKVVERKVRVLEKPRALPEAQIGRAPAPPSYEHVQEFKTQEPKWRIKPLKFGGENVHTAAREATWWRWLTRPLHGLQGAHPGWRGAKEPDMVQKRCHQMRCQEKLFQARPRRVKYISAKGQGIWQARCDTIAAGQLRGGRKEPNSQSWMQEAGGKMKAVDQRLLRERQARWADELAIAAAGAAGGLDKLSKAATAWRPRRADTTGKAADPLEAAEYAFEEWKVVRRVGEKLQEEPRPWGQEPRQELADLKEEDVDRLKEGACDEACSRLLDILRVVDCTLAWPIHMATVLFFIIPKTLTTDRAIGLLPATIRAREIMKGPHMIKGAMENQRSWDCTNHGAAAEDAACDALLSHEMDDPDDESEELEATITAVLDLVKAFEKVSLHVLWLIAGGPALSETSTVATIIAGSKCSVRFLKMVIQSTVDGLVVEGPRAKWRMHVDDIRVRLRQKQQYFAQEFSDTIDACFASFIKLSIKTAAKDMARRGLPVVRACPHLGVDLITHGAAAKAKSGKRYKGMLSSRRRLANLKGGGRMMATGTTLVSKCGLKRSVRHGCQCHGMPDQQLRQLRPEAGRALSGGRRAKSPMLQLALAGEEPTLQVTEAPIIRWAREVWQTAPAKEVNQQWDSAESTTVKAWRRQQQEVGMKPMWAKVRGPAGAVIMSLRRAQWPWPAWHTAIAKTGYTLDMLEVCPTDVAAMLREDVQQQLWEDLTKAEEYAGSRPAPMVAPAAAQLLARDAPEHAENAARCSKCTALRELRLKAQPEWQTVAEQQKGNLLWTRGLVRHPEVDWTFIGIAEGQYMCQAVEEGEDHFTGDIVCDGSKLGHSEWAQTGWAAMSVNEEGKPKYQMWSFYEELEHKLGDGKIYTDHEGTMKGLREGEKWRLSWK</sequence>
<comment type="caution">
    <text evidence="2">The sequence shown here is derived from an EMBL/GenBank/DDBJ whole genome shotgun (WGS) entry which is preliminary data.</text>
</comment>
<evidence type="ECO:0000313" key="3">
    <source>
        <dbReference type="Proteomes" id="UP001189429"/>
    </source>
</evidence>
<gene>
    <name evidence="2" type="ORF">PCOR1329_LOCUS64785</name>
</gene>
<evidence type="ECO:0000313" key="2">
    <source>
        <dbReference type="EMBL" id="CAK0882196.1"/>
    </source>
</evidence>
<dbReference type="Proteomes" id="UP001189429">
    <property type="component" value="Unassembled WGS sequence"/>
</dbReference>
<accession>A0ABN9W922</accession>
<keyword evidence="3" id="KW-1185">Reference proteome</keyword>
<keyword evidence="1" id="KW-0175">Coiled coil</keyword>
<feature type="coiled-coil region" evidence="1">
    <location>
        <begin position="103"/>
        <end position="142"/>
    </location>
</feature>